<dbReference type="PROSITE" id="PS51257">
    <property type="entry name" value="PROKAR_LIPOPROTEIN"/>
    <property type="match status" value="1"/>
</dbReference>
<dbReference type="EMBL" id="CP119316">
    <property type="protein sequence ID" value="WEK47289.1"/>
    <property type="molecule type" value="Genomic_DNA"/>
</dbReference>
<evidence type="ECO:0000313" key="3">
    <source>
        <dbReference type="EMBL" id="WEK47289.1"/>
    </source>
</evidence>
<dbReference type="SUPFAM" id="SSF56601">
    <property type="entry name" value="beta-lactamase/transpeptidase-like"/>
    <property type="match status" value="1"/>
</dbReference>
<dbReference type="PANTHER" id="PTHR43283:SF18">
    <property type="match status" value="1"/>
</dbReference>
<proteinExistence type="predicted"/>
<keyword evidence="3" id="KW-0378">Hydrolase</keyword>
<name>A0AAJ6BNC6_9SPHN</name>
<sequence length="386" mass="42109">MIGKLILAAAAALALTGCAGHHAAVESPPPDFEHRIAGLMASEHVNGMAVALIDDGKVGYVHAFGARNEAGDPLGTDTVMYGASLTKTAFAYLVAQLAAEGAIDLDTPIDHYLPRPLPDYAGEEDAYAPWQDLAGDERWRKLTPRILLNHGSGFANFYWLEDNEKLQFHFDPGTRFAYSGDGIILLQFVLERGLGLDVQREMDKRIFAPFGMTRSSLIWRDDFRSDLADGWTIDGKAVPHDDRSRVRAAGSLDTTIADMARLAAGMMSGPASLRDELFRPQLPIRSERQFPTLLPDAPADRQTPGIAAGLGTVTFSGPQGRGFFKGGHDDSTGNMLVCLERGARCIVLLGNDVRAERIYPRIVALALGDTGMPWRWEYGREPELSE</sequence>
<feature type="chain" id="PRO_5042583620" evidence="1">
    <location>
        <begin position="24"/>
        <end position="386"/>
    </location>
</feature>
<dbReference type="KEGG" id="acob:P0Y56_03120"/>
<dbReference type="InterPro" id="IPR050789">
    <property type="entry name" value="Diverse_Enzym_Activities"/>
</dbReference>
<dbReference type="InterPro" id="IPR012338">
    <property type="entry name" value="Beta-lactam/transpept-like"/>
</dbReference>
<accession>A0AAJ6BNC6</accession>
<dbReference type="Pfam" id="PF00144">
    <property type="entry name" value="Beta-lactamase"/>
    <property type="match status" value="1"/>
</dbReference>
<dbReference type="Gene3D" id="3.40.710.10">
    <property type="entry name" value="DD-peptidase/beta-lactamase superfamily"/>
    <property type="match status" value="1"/>
</dbReference>
<dbReference type="GO" id="GO:0016787">
    <property type="term" value="F:hydrolase activity"/>
    <property type="evidence" value="ECO:0007669"/>
    <property type="project" value="UniProtKB-KW"/>
</dbReference>
<feature type="signal peptide" evidence="1">
    <location>
        <begin position="1"/>
        <end position="23"/>
    </location>
</feature>
<dbReference type="Proteomes" id="UP001218362">
    <property type="component" value="Chromosome"/>
</dbReference>
<dbReference type="PANTHER" id="PTHR43283">
    <property type="entry name" value="BETA-LACTAMASE-RELATED"/>
    <property type="match status" value="1"/>
</dbReference>
<dbReference type="AlphaFoldDB" id="A0AAJ6BNC6"/>
<protein>
    <submittedName>
        <fullName evidence="3">Serine hydrolase</fullName>
    </submittedName>
</protein>
<organism evidence="3 4">
    <name type="scientific">Candidatus Andeanibacterium colombiense</name>
    <dbReference type="NCBI Taxonomy" id="3121345"/>
    <lineage>
        <taxon>Bacteria</taxon>
        <taxon>Pseudomonadati</taxon>
        <taxon>Pseudomonadota</taxon>
        <taxon>Alphaproteobacteria</taxon>
        <taxon>Sphingomonadales</taxon>
        <taxon>Sphingomonadaceae</taxon>
        <taxon>Candidatus Andeanibacterium</taxon>
    </lineage>
</organism>
<evidence type="ECO:0000256" key="1">
    <source>
        <dbReference type="SAM" id="SignalP"/>
    </source>
</evidence>
<evidence type="ECO:0000313" key="4">
    <source>
        <dbReference type="Proteomes" id="UP001218362"/>
    </source>
</evidence>
<reference evidence="3" key="1">
    <citation type="submission" date="2023-03" db="EMBL/GenBank/DDBJ databases">
        <title>Andean soil-derived lignocellulolytic bacterial consortium as a source of novel taxa and putative plastic-active enzymes.</title>
        <authorList>
            <person name="Diaz-Garcia L."/>
            <person name="Chuvochina M."/>
            <person name="Feuerriegel G."/>
            <person name="Bunk B."/>
            <person name="Sproer C."/>
            <person name="Streit W.R."/>
            <person name="Rodriguez L.M."/>
            <person name="Overmann J."/>
            <person name="Jimenez D.J."/>
        </authorList>
    </citation>
    <scope>NUCLEOTIDE SEQUENCE</scope>
    <source>
        <strain evidence="3">MAG 26</strain>
    </source>
</reference>
<dbReference type="InterPro" id="IPR001466">
    <property type="entry name" value="Beta-lactam-related"/>
</dbReference>
<keyword evidence="1" id="KW-0732">Signal</keyword>
<evidence type="ECO:0000259" key="2">
    <source>
        <dbReference type="Pfam" id="PF00144"/>
    </source>
</evidence>
<gene>
    <name evidence="3" type="ORF">P0Y56_03120</name>
</gene>
<feature type="domain" description="Beta-lactamase-related" evidence="2">
    <location>
        <begin position="33"/>
        <end position="353"/>
    </location>
</feature>